<protein>
    <submittedName>
        <fullName evidence="2">Uncharacterized protein</fullName>
    </submittedName>
</protein>
<sequence length="287" mass="32448">MSSLLDESPGEREGGQRGGTKEKPSSSTTATVETHAQASTMKEEKAIKLEDGTEEKPILIEDEDKPHSISAFTSHDLPEPIPNPPLEPTLKTTEPKTTRPKTTRPKTTRPKTTKPKTTSKKSLPTIRSSRKPTKRVIEGICTWGDPQQANEALDSLSRTWREVRIMWIQFEPFASHIMEADHPMSKLVTDFSNIMEHVLQDTGPRVIDPRNAFALEKYWGKVARTQPDEENWISEEEQPRIQSFSSALEKLVAEATYYGAIFTYPDSQTTVRRRKKLEKRGAGEIIH</sequence>
<accession>A0A2V1DBE7</accession>
<dbReference type="Proteomes" id="UP000244855">
    <property type="component" value="Unassembled WGS sequence"/>
</dbReference>
<evidence type="ECO:0000256" key="1">
    <source>
        <dbReference type="SAM" id="MobiDB-lite"/>
    </source>
</evidence>
<evidence type="ECO:0000313" key="3">
    <source>
        <dbReference type="Proteomes" id="UP000244855"/>
    </source>
</evidence>
<proteinExistence type="predicted"/>
<feature type="compositionally biased region" description="Polar residues" evidence="1">
    <location>
        <begin position="25"/>
        <end position="40"/>
    </location>
</feature>
<dbReference type="AlphaFoldDB" id="A0A2V1DBE7"/>
<feature type="compositionally biased region" description="Basic and acidic residues" evidence="1">
    <location>
        <begin position="9"/>
        <end position="24"/>
    </location>
</feature>
<dbReference type="OrthoDB" id="10580452at2759"/>
<feature type="compositionally biased region" description="Basic and acidic residues" evidence="1">
    <location>
        <begin position="41"/>
        <end position="67"/>
    </location>
</feature>
<organism evidence="2 3">
    <name type="scientific">Periconia macrospinosa</name>
    <dbReference type="NCBI Taxonomy" id="97972"/>
    <lineage>
        <taxon>Eukaryota</taxon>
        <taxon>Fungi</taxon>
        <taxon>Dikarya</taxon>
        <taxon>Ascomycota</taxon>
        <taxon>Pezizomycotina</taxon>
        <taxon>Dothideomycetes</taxon>
        <taxon>Pleosporomycetidae</taxon>
        <taxon>Pleosporales</taxon>
        <taxon>Massarineae</taxon>
        <taxon>Periconiaceae</taxon>
        <taxon>Periconia</taxon>
    </lineage>
</organism>
<gene>
    <name evidence="2" type="ORF">DM02DRAFT_632878</name>
</gene>
<feature type="compositionally biased region" description="Basic residues" evidence="1">
    <location>
        <begin position="98"/>
        <end position="119"/>
    </location>
</feature>
<name>A0A2V1DBE7_9PLEO</name>
<dbReference type="EMBL" id="KZ805497">
    <property type="protein sequence ID" value="PVH95418.1"/>
    <property type="molecule type" value="Genomic_DNA"/>
</dbReference>
<reference evidence="2 3" key="1">
    <citation type="journal article" date="2018" name="Sci. Rep.">
        <title>Comparative genomics provides insights into the lifestyle and reveals functional heterogeneity of dark septate endophytic fungi.</title>
        <authorList>
            <person name="Knapp D.G."/>
            <person name="Nemeth J.B."/>
            <person name="Barry K."/>
            <person name="Hainaut M."/>
            <person name="Henrissat B."/>
            <person name="Johnson J."/>
            <person name="Kuo A."/>
            <person name="Lim J.H.P."/>
            <person name="Lipzen A."/>
            <person name="Nolan M."/>
            <person name="Ohm R.A."/>
            <person name="Tamas L."/>
            <person name="Grigoriev I.V."/>
            <person name="Spatafora J.W."/>
            <person name="Nagy L.G."/>
            <person name="Kovacs G.M."/>
        </authorList>
    </citation>
    <scope>NUCLEOTIDE SEQUENCE [LARGE SCALE GENOMIC DNA]</scope>
    <source>
        <strain evidence="2 3">DSE2036</strain>
    </source>
</reference>
<keyword evidence="3" id="KW-1185">Reference proteome</keyword>
<feature type="region of interest" description="Disordered" evidence="1">
    <location>
        <begin position="1"/>
        <end position="131"/>
    </location>
</feature>
<evidence type="ECO:0000313" key="2">
    <source>
        <dbReference type="EMBL" id="PVH95418.1"/>
    </source>
</evidence>